<dbReference type="SMR" id="A0A1S9E0Y5"/>
<comment type="similarity">
    <text evidence="2">Belongs to the FAD-binding monooxygenase family.</text>
</comment>
<evidence type="ECO:0008006" key="8">
    <source>
        <dbReference type="Google" id="ProtNLM"/>
    </source>
</evidence>
<dbReference type="eggNOG" id="KOG1399">
    <property type="taxonomic scope" value="Eukaryota"/>
</dbReference>
<dbReference type="PANTHER" id="PTHR42877:SF10">
    <property type="entry name" value="L-ORNITHINE N(5)-OXYGENASE"/>
    <property type="match status" value="1"/>
</dbReference>
<gene>
    <name evidence="6" type="ORF">OAory_01035500</name>
</gene>
<dbReference type="VEuPathDB" id="FungiDB:AO090026000307"/>
<keyword evidence="3" id="KW-0285">Flavoprotein</keyword>
<sequence>MAGSLRIRVENAYDGAPRTFYPVVVIGAGASGIAAGCRLKQKCGCDQFRIFDRQSGIGGGCSQDMHSFKTRIHSQENRPVMYKSRWLSLEKILMQDRPAFFYSFSFAPNYLSKTIFPSGRDYIDYLYNVVKRAGIADKIQLNTEVISLEWIEKDAEWEQYISQVYGQDSRGKKTEAVEIVRAKVVISAVGVLAESSEWPSSVASRDTYNGQLLHSARWPDKISLDGQDVVLVGSGCGAAQIAPALLQTKVKSLTQIMRTAPWLVPRVEEPGGRDAYAKWAPRIYGMIPGLGYTRPNGRLRKQEEASCLAHMRALAPITYHDQLTPTYQLGCKRRIYDNDWLRGMHDPRFMLESRPWRSVADTSITVGDGDNAKTYHADTLILATGFEATQFLQPISVVGRHGLSLHGLWATCGGPHAYLGTAVDGFPNFFLILGPNTFSGHTSVIMAIENSVDHAMRLIAPILDGQVESIEPKTIAVQTWLTGIRRDMASTVFASCQSWYNGGGRYNSVMYPRSQLDFYLRCRFPRLSDMNRMLKPQGRERQLWRRMGRVVVVGVLTCALIFYRELWKYTVDSGIIDRVADTTMSMMSFVSRTVQESREDQLTTLQSLLHSDKIITPDLPEHPTLVQTWASQKQMNPRLLIRPNSTESLSKAIAYLYSSSLEFAIYGHGFMSASAKDVLVSTSSLDDFHLDKHSELVTIGAGQT</sequence>
<evidence type="ECO:0000256" key="4">
    <source>
        <dbReference type="ARBA" id="ARBA00022827"/>
    </source>
</evidence>
<dbReference type="InterPro" id="IPR020946">
    <property type="entry name" value="Flavin_mOase-like"/>
</dbReference>
<evidence type="ECO:0000256" key="5">
    <source>
        <dbReference type="ARBA" id="ARBA00023002"/>
    </source>
</evidence>
<name>A0A1S9E0Y5_ASPOZ</name>
<comment type="cofactor">
    <cofactor evidence="1">
        <name>FAD</name>
        <dbReference type="ChEBI" id="CHEBI:57692"/>
    </cofactor>
</comment>
<dbReference type="OrthoDB" id="74360at2759"/>
<dbReference type="Gene3D" id="3.50.50.60">
    <property type="entry name" value="FAD/NAD(P)-binding domain"/>
    <property type="match status" value="3"/>
</dbReference>
<dbReference type="GO" id="GO:0004499">
    <property type="term" value="F:N,N-dimethylaniline monooxygenase activity"/>
    <property type="evidence" value="ECO:0007669"/>
    <property type="project" value="InterPro"/>
</dbReference>
<dbReference type="GO" id="GO:0050660">
    <property type="term" value="F:flavin adenine dinucleotide binding"/>
    <property type="evidence" value="ECO:0007669"/>
    <property type="project" value="InterPro"/>
</dbReference>
<evidence type="ECO:0000256" key="2">
    <source>
        <dbReference type="ARBA" id="ARBA00010139"/>
    </source>
</evidence>
<evidence type="ECO:0000256" key="1">
    <source>
        <dbReference type="ARBA" id="ARBA00001974"/>
    </source>
</evidence>
<keyword evidence="4" id="KW-0274">FAD</keyword>
<dbReference type="InterPro" id="IPR051209">
    <property type="entry name" value="FAD-bind_Monooxygenase_sf"/>
</dbReference>
<keyword evidence="5" id="KW-0560">Oxidoreductase</keyword>
<organism evidence="6 7">
    <name type="scientific">Aspergillus oryzae</name>
    <name type="common">Yellow koji mold</name>
    <dbReference type="NCBI Taxonomy" id="5062"/>
    <lineage>
        <taxon>Eukaryota</taxon>
        <taxon>Fungi</taxon>
        <taxon>Dikarya</taxon>
        <taxon>Ascomycota</taxon>
        <taxon>Pezizomycotina</taxon>
        <taxon>Eurotiomycetes</taxon>
        <taxon>Eurotiomycetidae</taxon>
        <taxon>Eurotiales</taxon>
        <taxon>Aspergillaceae</taxon>
        <taxon>Aspergillus</taxon>
        <taxon>Aspergillus subgen. Circumdati</taxon>
    </lineage>
</organism>
<dbReference type="Pfam" id="PF00743">
    <property type="entry name" value="FMO-like"/>
    <property type="match status" value="1"/>
</dbReference>
<dbReference type="AlphaFoldDB" id="A0A1S9E0Y5"/>
<reference evidence="6 7" key="1">
    <citation type="submission" date="2016-10" db="EMBL/GenBank/DDBJ databases">
        <title>Genome sequencing of Aspergillus oryzae BCC7051.</title>
        <authorList>
            <person name="Thammarongtham C."/>
            <person name="Vorapreeda T."/>
            <person name="Nookaew I."/>
            <person name="Srisuk T."/>
            <person name="Land M."/>
            <person name="Jeennor S."/>
            <person name="Laoteng K."/>
        </authorList>
    </citation>
    <scope>NUCLEOTIDE SEQUENCE [LARGE SCALE GENOMIC DNA]</scope>
    <source>
        <strain evidence="6 7">BCC7051</strain>
    </source>
</reference>
<dbReference type="InterPro" id="IPR036318">
    <property type="entry name" value="FAD-bd_PCMH-like_sf"/>
</dbReference>
<comment type="caution">
    <text evidence="6">The sequence shown here is derived from an EMBL/GenBank/DDBJ whole genome shotgun (WGS) entry which is preliminary data.</text>
</comment>
<evidence type="ECO:0000313" key="7">
    <source>
        <dbReference type="Proteomes" id="UP000190312"/>
    </source>
</evidence>
<proteinExistence type="inferred from homology"/>
<dbReference type="EMBL" id="MKZY01000001">
    <property type="protein sequence ID" value="OOO14955.1"/>
    <property type="molecule type" value="Genomic_DNA"/>
</dbReference>
<dbReference type="InterPro" id="IPR036188">
    <property type="entry name" value="FAD/NAD-bd_sf"/>
</dbReference>
<dbReference type="SUPFAM" id="SSF56176">
    <property type="entry name" value="FAD-binding/transporter-associated domain-like"/>
    <property type="match status" value="1"/>
</dbReference>
<evidence type="ECO:0000256" key="3">
    <source>
        <dbReference type="ARBA" id="ARBA00022630"/>
    </source>
</evidence>
<dbReference type="SUPFAM" id="SSF51905">
    <property type="entry name" value="FAD/NAD(P)-binding domain"/>
    <property type="match status" value="2"/>
</dbReference>
<protein>
    <recommendedName>
        <fullName evidence="8">L-ornithine N(5)-monooxygenase</fullName>
    </recommendedName>
</protein>
<dbReference type="GO" id="GO:0050661">
    <property type="term" value="F:NADP binding"/>
    <property type="evidence" value="ECO:0007669"/>
    <property type="project" value="InterPro"/>
</dbReference>
<dbReference type="InterPro" id="IPR016169">
    <property type="entry name" value="FAD-bd_PCMH_sub2"/>
</dbReference>
<accession>A0A1S9E0Y5</accession>
<dbReference type="Gene3D" id="3.30.465.10">
    <property type="match status" value="1"/>
</dbReference>
<dbReference type="PANTHER" id="PTHR42877">
    <property type="entry name" value="L-ORNITHINE N(5)-MONOOXYGENASE-RELATED"/>
    <property type="match status" value="1"/>
</dbReference>
<dbReference type="Proteomes" id="UP000190312">
    <property type="component" value="Unassembled WGS sequence"/>
</dbReference>
<evidence type="ECO:0000313" key="6">
    <source>
        <dbReference type="EMBL" id="OOO14955.1"/>
    </source>
</evidence>